<protein>
    <submittedName>
        <fullName evidence="1">Uncharacterized protein</fullName>
    </submittedName>
</protein>
<proteinExistence type="evidence at transcript level"/>
<accession>B8LRL6</accession>
<name>B8LRL6_PICSI</name>
<dbReference type="AlphaFoldDB" id="B8LRL6"/>
<organism evidence="1">
    <name type="scientific">Picea sitchensis</name>
    <name type="common">Sitka spruce</name>
    <name type="synonym">Pinus sitchensis</name>
    <dbReference type="NCBI Taxonomy" id="3332"/>
    <lineage>
        <taxon>Eukaryota</taxon>
        <taxon>Viridiplantae</taxon>
        <taxon>Streptophyta</taxon>
        <taxon>Embryophyta</taxon>
        <taxon>Tracheophyta</taxon>
        <taxon>Spermatophyta</taxon>
        <taxon>Pinopsida</taxon>
        <taxon>Pinidae</taxon>
        <taxon>Conifers I</taxon>
        <taxon>Pinales</taxon>
        <taxon>Pinaceae</taxon>
        <taxon>Picea</taxon>
    </lineage>
</organism>
<reference evidence="1" key="1">
    <citation type="submission" date="2007-06" db="EMBL/GenBank/DDBJ databases">
        <title>Full length cDNA sequences from Sitka Spruce (Picea sitchensis).</title>
        <authorList>
            <person name="Ralph S.G."/>
            <person name="Chun H.E."/>
            <person name="Liao N."/>
            <person name="Ali J."/>
            <person name="Reid K."/>
            <person name="Kolosova N."/>
            <person name="Cooper N."/>
            <person name="Cullis C."/>
            <person name="Jancsik S."/>
            <person name="Moore R."/>
            <person name="Mayo M."/>
            <person name="Wagner S."/>
            <person name="Holt R.A."/>
            <person name="Jones S.J.M."/>
            <person name="Marra M.A."/>
            <person name="Ritland C.E."/>
            <person name="Ritland K."/>
            <person name="Bohlmann J."/>
        </authorList>
    </citation>
    <scope>NUCLEOTIDE SEQUENCE</scope>
    <source>
        <tissue evidence="1">Bark</tissue>
    </source>
</reference>
<evidence type="ECO:0000313" key="1">
    <source>
        <dbReference type="EMBL" id="ABR18296.1"/>
    </source>
</evidence>
<dbReference type="EMBL" id="EF678550">
    <property type="protein sequence ID" value="ABR18296.1"/>
    <property type="molecule type" value="mRNA"/>
</dbReference>
<sequence length="83" mass="9201">MAKSVGAKKVVETAPPQIIRIERRNSDKKALDTIFEDRDFLANDVKDEKEQVKACNSNSNSNCSNLPSQSRPRAVAAIVRCAR</sequence>